<name>A0ACC0AUB9_CATRO</name>
<dbReference type="EMBL" id="CM044705">
    <property type="protein sequence ID" value="KAI5664494.1"/>
    <property type="molecule type" value="Genomic_DNA"/>
</dbReference>
<keyword evidence="2" id="KW-1185">Reference proteome</keyword>
<gene>
    <name evidence="1" type="ORF">M9H77_23817</name>
</gene>
<protein>
    <submittedName>
        <fullName evidence="1">Uncharacterized protein</fullName>
    </submittedName>
</protein>
<proteinExistence type="predicted"/>
<evidence type="ECO:0000313" key="1">
    <source>
        <dbReference type="EMBL" id="KAI5664494.1"/>
    </source>
</evidence>
<dbReference type="Proteomes" id="UP001060085">
    <property type="component" value="Linkage Group LG05"/>
</dbReference>
<organism evidence="1 2">
    <name type="scientific">Catharanthus roseus</name>
    <name type="common">Madagascar periwinkle</name>
    <name type="synonym">Vinca rosea</name>
    <dbReference type="NCBI Taxonomy" id="4058"/>
    <lineage>
        <taxon>Eukaryota</taxon>
        <taxon>Viridiplantae</taxon>
        <taxon>Streptophyta</taxon>
        <taxon>Embryophyta</taxon>
        <taxon>Tracheophyta</taxon>
        <taxon>Spermatophyta</taxon>
        <taxon>Magnoliopsida</taxon>
        <taxon>eudicotyledons</taxon>
        <taxon>Gunneridae</taxon>
        <taxon>Pentapetalae</taxon>
        <taxon>asterids</taxon>
        <taxon>lamiids</taxon>
        <taxon>Gentianales</taxon>
        <taxon>Apocynaceae</taxon>
        <taxon>Rauvolfioideae</taxon>
        <taxon>Vinceae</taxon>
        <taxon>Catharanthinae</taxon>
        <taxon>Catharanthus</taxon>
    </lineage>
</organism>
<sequence length="182" mass="21015">MSCAIPRVDYYNFIVDNCAACALGVEDKLGKKKERRVWRRRNTIENERGKADGGTYTTPRGGRIGGLGERGLNRPEEEVPRHEAWHEDNLFDDYGENPNIGQEDFGGYYGRQQGDRALDKIKWKVPSFKGESDPHVFLDCECQVENLFMVRNFSDNVKAKLVIAEFLGYALHWWERIVTQRV</sequence>
<evidence type="ECO:0000313" key="2">
    <source>
        <dbReference type="Proteomes" id="UP001060085"/>
    </source>
</evidence>
<comment type="caution">
    <text evidence="1">The sequence shown here is derived from an EMBL/GenBank/DDBJ whole genome shotgun (WGS) entry which is preliminary data.</text>
</comment>
<reference evidence="2" key="1">
    <citation type="journal article" date="2023" name="Nat. Plants">
        <title>Single-cell RNA sequencing provides a high-resolution roadmap for understanding the multicellular compartmentation of specialized metabolism.</title>
        <authorList>
            <person name="Sun S."/>
            <person name="Shen X."/>
            <person name="Li Y."/>
            <person name="Li Y."/>
            <person name="Wang S."/>
            <person name="Li R."/>
            <person name="Zhang H."/>
            <person name="Shen G."/>
            <person name="Guo B."/>
            <person name="Wei J."/>
            <person name="Xu J."/>
            <person name="St-Pierre B."/>
            <person name="Chen S."/>
            <person name="Sun C."/>
        </authorList>
    </citation>
    <scope>NUCLEOTIDE SEQUENCE [LARGE SCALE GENOMIC DNA]</scope>
</reference>
<accession>A0ACC0AUB9</accession>